<feature type="domain" description="Glutamine amidotransferase" evidence="1">
    <location>
        <begin position="23"/>
        <end position="183"/>
    </location>
</feature>
<dbReference type="PANTHER" id="PTHR42695">
    <property type="entry name" value="GLUTAMINE AMIDOTRANSFERASE YLR126C-RELATED"/>
    <property type="match status" value="1"/>
</dbReference>
<evidence type="ECO:0000313" key="2">
    <source>
        <dbReference type="EMBL" id="GAA4555524.1"/>
    </source>
</evidence>
<dbReference type="Pfam" id="PF00117">
    <property type="entry name" value="GATase"/>
    <property type="match status" value="1"/>
</dbReference>
<keyword evidence="3" id="KW-1185">Reference proteome</keyword>
<evidence type="ECO:0000259" key="1">
    <source>
        <dbReference type="Pfam" id="PF00117"/>
    </source>
</evidence>
<dbReference type="InterPro" id="IPR044992">
    <property type="entry name" value="ChyE-like"/>
</dbReference>
<comment type="caution">
    <text evidence="2">The sequence shown here is derived from an EMBL/GenBank/DDBJ whole genome shotgun (WGS) entry which is preliminary data.</text>
</comment>
<organism evidence="2 3">
    <name type="scientific">Pseudonocardia xishanensis</name>
    <dbReference type="NCBI Taxonomy" id="630995"/>
    <lineage>
        <taxon>Bacteria</taxon>
        <taxon>Bacillati</taxon>
        <taxon>Actinomycetota</taxon>
        <taxon>Actinomycetes</taxon>
        <taxon>Pseudonocardiales</taxon>
        <taxon>Pseudonocardiaceae</taxon>
        <taxon>Pseudonocardia</taxon>
    </lineage>
</organism>
<gene>
    <name evidence="2" type="ORF">GCM10023175_55920</name>
</gene>
<dbReference type="InterPro" id="IPR029062">
    <property type="entry name" value="Class_I_gatase-like"/>
</dbReference>
<reference evidence="3" key="1">
    <citation type="journal article" date="2019" name="Int. J. Syst. Evol. Microbiol.">
        <title>The Global Catalogue of Microorganisms (GCM) 10K type strain sequencing project: providing services to taxonomists for standard genome sequencing and annotation.</title>
        <authorList>
            <consortium name="The Broad Institute Genomics Platform"/>
            <consortium name="The Broad Institute Genome Sequencing Center for Infectious Disease"/>
            <person name="Wu L."/>
            <person name="Ma J."/>
        </authorList>
    </citation>
    <scope>NUCLEOTIDE SEQUENCE [LARGE SCALE GENOMIC DNA]</scope>
    <source>
        <strain evidence="3">JCM 17906</strain>
    </source>
</reference>
<dbReference type="SUPFAM" id="SSF52317">
    <property type="entry name" value="Class I glutamine amidotransferase-like"/>
    <property type="match status" value="1"/>
</dbReference>
<dbReference type="RefSeq" id="WP_345424978.1">
    <property type="nucleotide sequence ID" value="NZ_BAABGT010000093.1"/>
</dbReference>
<dbReference type="PROSITE" id="PS51273">
    <property type="entry name" value="GATASE_TYPE_1"/>
    <property type="match status" value="1"/>
</dbReference>
<dbReference type="CDD" id="cd01741">
    <property type="entry name" value="GATase1_1"/>
    <property type="match status" value="1"/>
</dbReference>
<dbReference type="EMBL" id="BAABGT010000093">
    <property type="protein sequence ID" value="GAA4555524.1"/>
    <property type="molecule type" value="Genomic_DNA"/>
</dbReference>
<keyword evidence="2" id="KW-0315">Glutamine amidotransferase</keyword>
<dbReference type="Proteomes" id="UP001501598">
    <property type="component" value="Unassembled WGS sequence"/>
</dbReference>
<dbReference type="Gene3D" id="3.40.50.880">
    <property type="match status" value="1"/>
</dbReference>
<evidence type="ECO:0000313" key="3">
    <source>
        <dbReference type="Proteomes" id="UP001501598"/>
    </source>
</evidence>
<sequence>MSEESVLILQHIACEPPALYEDVLRARGATLTRVEVDEGEPVPDLRGFSAVVAMGGPMGAYEDDRLPWLTAEKAAIADGVRAGVPFWGVCLGAQLLAAALDAEVCPGPTPEVGIGTVHTTQAAATDPVFGELPGRFRSLQWHSDTFDLPADAVLLACSDAYPHQAFRVARAYGLQFHLEVTPSLLVEWAAVPEYAASLEAVDGPGAVSRLLAAAEEAAAETATLAGPLFERWLDRVVAPAVAS</sequence>
<accession>A0ABP8S094</accession>
<dbReference type="PANTHER" id="PTHR42695:SF5">
    <property type="entry name" value="GLUTAMINE AMIDOTRANSFERASE YLR126C-RELATED"/>
    <property type="match status" value="1"/>
</dbReference>
<dbReference type="InterPro" id="IPR017926">
    <property type="entry name" value="GATASE"/>
</dbReference>
<name>A0ABP8S094_9PSEU</name>
<protein>
    <submittedName>
        <fullName evidence="2">Type 1 glutamine amidotransferase</fullName>
    </submittedName>
</protein>
<proteinExistence type="predicted"/>